<evidence type="ECO:0000259" key="2">
    <source>
        <dbReference type="Pfam" id="PF03732"/>
    </source>
</evidence>
<reference evidence="3 4" key="1">
    <citation type="journal article" date="2021" name="bioRxiv">
        <title>Chromosome-scale and haplotype-resolved genome assembly of a tetraploid potato cultivar.</title>
        <authorList>
            <person name="Sun H."/>
            <person name="Jiao W.-B."/>
            <person name="Krause K."/>
            <person name="Campoy J.A."/>
            <person name="Goel M."/>
            <person name="Folz-Donahue K."/>
            <person name="Kukat C."/>
            <person name="Huettel B."/>
            <person name="Schneeberger K."/>
        </authorList>
    </citation>
    <scope>NUCLEOTIDE SEQUENCE [LARGE SCALE GENOMIC DNA]</scope>
    <source>
        <strain evidence="3">SolTubOtavaFocal</strain>
        <tissue evidence="3">Leaves</tissue>
    </source>
</reference>
<comment type="caution">
    <text evidence="3">The sequence shown here is derived from an EMBL/GenBank/DDBJ whole genome shotgun (WGS) entry which is preliminary data.</text>
</comment>
<feature type="domain" description="Retrotransposon gag" evidence="2">
    <location>
        <begin position="197"/>
        <end position="276"/>
    </location>
</feature>
<gene>
    <name evidence="3" type="ORF">KY290_012883</name>
</gene>
<dbReference type="InterPro" id="IPR005162">
    <property type="entry name" value="Retrotrans_gag_dom"/>
</dbReference>
<name>A0ABQ7VN37_SOLTU</name>
<accession>A0ABQ7VN37</accession>
<feature type="region of interest" description="Disordered" evidence="1">
    <location>
        <begin position="297"/>
        <end position="348"/>
    </location>
</feature>
<evidence type="ECO:0000256" key="1">
    <source>
        <dbReference type="SAM" id="MobiDB-lite"/>
    </source>
</evidence>
<protein>
    <recommendedName>
        <fullName evidence="2">Retrotransposon gag domain-containing protein</fullName>
    </recommendedName>
</protein>
<dbReference type="Proteomes" id="UP000826656">
    <property type="component" value="Unassembled WGS sequence"/>
</dbReference>
<feature type="compositionally biased region" description="Basic and acidic residues" evidence="1">
    <location>
        <begin position="307"/>
        <end position="345"/>
    </location>
</feature>
<organism evidence="3 4">
    <name type="scientific">Solanum tuberosum</name>
    <name type="common">Potato</name>
    <dbReference type="NCBI Taxonomy" id="4113"/>
    <lineage>
        <taxon>Eukaryota</taxon>
        <taxon>Viridiplantae</taxon>
        <taxon>Streptophyta</taxon>
        <taxon>Embryophyta</taxon>
        <taxon>Tracheophyta</taxon>
        <taxon>Spermatophyta</taxon>
        <taxon>Magnoliopsida</taxon>
        <taxon>eudicotyledons</taxon>
        <taxon>Gunneridae</taxon>
        <taxon>Pentapetalae</taxon>
        <taxon>asterids</taxon>
        <taxon>lamiids</taxon>
        <taxon>Solanales</taxon>
        <taxon>Solanaceae</taxon>
        <taxon>Solanoideae</taxon>
        <taxon>Solaneae</taxon>
        <taxon>Solanum</taxon>
    </lineage>
</organism>
<sequence>MAPMKEENKVMPWNKDDNSKGCWTCGGSHLAKTCPNQERVNALLARKLNQREREEEVEAAMENPLDRRPMEPDTCSSQLPCSAPCSPHKFSSSHHASFEIKQDDPTLVDLVRKIIGLRLELERFRSEISLYRADIEEHMTETFNFRGSTHEESSKVRILEPKAFGGARRAKDMENFIWDMEKYFTAGRVPEMDKLNITTMYLTDDAKLWWMIWNEEYESADRPRIDNWTKLKKEMRDQFLPSKASWFARDKLKRLRQNGCVRYYIKEFTSVMLDIQLWAIAAADSLVDFQSTRPITDVPSTSKSKKKGESKGDMKRENRKENANDKGKEPMIEENKDRPRNKDGNSKGYWNCGGPHLVKAYPRRIHWVCLSIRSRWLIMLTGRIMLRIRMLH</sequence>
<evidence type="ECO:0000313" key="3">
    <source>
        <dbReference type="EMBL" id="KAH0768902.1"/>
    </source>
</evidence>
<evidence type="ECO:0000313" key="4">
    <source>
        <dbReference type="Proteomes" id="UP000826656"/>
    </source>
</evidence>
<proteinExistence type="predicted"/>
<keyword evidence="4" id="KW-1185">Reference proteome</keyword>
<dbReference type="Pfam" id="PF03732">
    <property type="entry name" value="Retrotrans_gag"/>
    <property type="match status" value="1"/>
</dbReference>
<dbReference type="EMBL" id="JAIVGD010000011">
    <property type="protein sequence ID" value="KAH0768902.1"/>
    <property type="molecule type" value="Genomic_DNA"/>
</dbReference>